<evidence type="ECO:0000313" key="4">
    <source>
        <dbReference type="Proteomes" id="UP000443070"/>
    </source>
</evidence>
<reference evidence="1" key="1">
    <citation type="submission" date="2012-11" db="EMBL/GenBank/DDBJ databases">
        <title>Dependencies among metagenomic species, viruses, plasmids and units of genetic variation.</title>
        <authorList>
            <person name="Nielsen H.B."/>
            <person name="Almeida M."/>
            <person name="Juncker A.S."/>
            <person name="Rasmussen S."/>
            <person name="Li J."/>
            <person name="Sunagawa S."/>
            <person name="Plichta D."/>
            <person name="Gautier L."/>
            <person name="Le Chatelier E."/>
            <person name="Peletier E."/>
            <person name="Bonde I."/>
            <person name="Nielsen T."/>
            <person name="Manichanh C."/>
            <person name="Arumugam M."/>
            <person name="Batto J."/>
            <person name="Santos M.B.Q.D."/>
            <person name="Blom N."/>
            <person name="Borruel N."/>
            <person name="Burgdorf K.S."/>
            <person name="Boumezbeur F."/>
            <person name="Casellas F."/>
            <person name="Dore J."/>
            <person name="Guarner F."/>
            <person name="Hansen T."/>
            <person name="Hildebrand F."/>
            <person name="Kaas R.S."/>
            <person name="Kennedy S."/>
            <person name="Kristiansen K."/>
            <person name="Kultima J.R."/>
            <person name="Leonard P."/>
            <person name="Levenez F."/>
            <person name="Lund O."/>
            <person name="Moumen B."/>
            <person name="Le Paslier D."/>
            <person name="Pons N."/>
            <person name="Pedersen O."/>
            <person name="Prifti E."/>
            <person name="Qin J."/>
            <person name="Raes J."/>
            <person name="Tap J."/>
            <person name="Tims S."/>
            <person name="Ussery D.W."/>
            <person name="Yamada T."/>
            <person name="MetaHit consortium"/>
            <person name="Renault P."/>
            <person name="Sicheritz-Ponten T."/>
            <person name="Bork P."/>
            <person name="Wang J."/>
            <person name="Brunak S."/>
            <person name="Ehrlich S.D."/>
        </authorList>
    </citation>
    <scope>NUCLEOTIDE SEQUENCE [LARGE SCALE GENOMIC DNA]</scope>
</reference>
<gene>
    <name evidence="1" type="ORF">BN533_01526</name>
    <name evidence="2" type="ORF">GMD11_03060</name>
    <name evidence="3" type="ORF">GMD18_03060</name>
</gene>
<protein>
    <submittedName>
        <fullName evidence="2">Vanillic acid non-oxidative decarboxylation protein</fullName>
    </submittedName>
</protein>
<evidence type="ECO:0000313" key="3">
    <source>
        <dbReference type="EMBL" id="MTU03381.1"/>
    </source>
</evidence>
<dbReference type="OrthoDB" id="5877746at2"/>
<dbReference type="Pfam" id="PF26358">
    <property type="entry name" value="EcdD_BsdD_detox"/>
    <property type="match status" value="1"/>
</dbReference>
<dbReference type="EMBL" id="CBDS010000087">
    <property type="protein sequence ID" value="CDB46470.1"/>
    <property type="molecule type" value="Genomic_DNA"/>
</dbReference>
<dbReference type="Proteomes" id="UP000484547">
    <property type="component" value="Unassembled WGS sequence"/>
</dbReference>
<keyword evidence="4" id="KW-1185">Reference proteome</keyword>
<dbReference type="Proteomes" id="UP000443070">
    <property type="component" value="Unassembled WGS sequence"/>
</dbReference>
<dbReference type="EMBL" id="WNBW01000001">
    <property type="protein sequence ID" value="MTU03381.1"/>
    <property type="molecule type" value="Genomic_DNA"/>
</dbReference>
<evidence type="ECO:0000313" key="1">
    <source>
        <dbReference type="EMBL" id="CDB46470.1"/>
    </source>
</evidence>
<reference evidence="4 5" key="2">
    <citation type="journal article" date="2019" name="Nat. Med.">
        <title>A library of human gut bacterial isolates paired with longitudinal multiomics data enables mechanistic microbiome research.</title>
        <authorList>
            <person name="Poyet M."/>
            <person name="Groussin M."/>
            <person name="Gibbons S.M."/>
            <person name="Avila-Pacheco J."/>
            <person name="Jiang X."/>
            <person name="Kearney S.M."/>
            <person name="Perrotta A.R."/>
            <person name="Berdy B."/>
            <person name="Zhao S."/>
            <person name="Lieberman T.D."/>
            <person name="Swanson P.K."/>
            <person name="Smith M."/>
            <person name="Roesemann S."/>
            <person name="Alexander J.E."/>
            <person name="Rich S.A."/>
            <person name="Livny J."/>
            <person name="Vlamakis H."/>
            <person name="Clish C."/>
            <person name="Bullock K."/>
            <person name="Deik A."/>
            <person name="Scott J."/>
            <person name="Pierce K.A."/>
            <person name="Xavier R.J."/>
            <person name="Alm E.J."/>
        </authorList>
    </citation>
    <scope>NUCLEOTIDE SEQUENCE [LARGE SCALE GENOMIC DNA]</scope>
    <source>
        <strain evidence="2 5">BIOML-A13</strain>
        <strain evidence="3 4">BIOML-A3</strain>
    </source>
</reference>
<dbReference type="GeneID" id="49407258"/>
<comment type="caution">
    <text evidence="1">The sequence shown here is derived from an EMBL/GenBank/DDBJ whole genome shotgun (WGS) entry which is preliminary data.</text>
</comment>
<name>A0A3G9H1Q4_9FIRM</name>
<evidence type="ECO:0000313" key="5">
    <source>
        <dbReference type="Proteomes" id="UP000484547"/>
    </source>
</evidence>
<dbReference type="NCBIfam" id="NF041205">
    <property type="entry name" value="VdcD"/>
    <property type="match status" value="1"/>
</dbReference>
<accession>A0A3G9H1Q4</accession>
<proteinExistence type="predicted"/>
<accession>R6IB35</accession>
<dbReference type="EMBL" id="WNBM01000001">
    <property type="protein sequence ID" value="MTT75249.1"/>
    <property type="molecule type" value="Genomic_DNA"/>
</dbReference>
<evidence type="ECO:0000313" key="2">
    <source>
        <dbReference type="EMBL" id="MTT75249.1"/>
    </source>
</evidence>
<sequence length="68" mass="7857">MKCPRCDADTVRVMTKSPVGDVWEVYVCDTCSYSWRSTEEIHVHDVFKLKPEDIPNLQQIPPVPPLKK</sequence>
<dbReference type="RefSeq" id="WP_021718426.1">
    <property type="nucleotide sequence ID" value="NZ_AP019004.1"/>
</dbReference>
<dbReference type="InterPro" id="IPR047707">
    <property type="entry name" value="VdcD-like"/>
</dbReference>
<organism evidence="1">
    <name type="scientific">Phascolarctobacterium faecium</name>
    <dbReference type="NCBI Taxonomy" id="33025"/>
    <lineage>
        <taxon>Bacteria</taxon>
        <taxon>Bacillati</taxon>
        <taxon>Bacillota</taxon>
        <taxon>Negativicutes</taxon>
        <taxon>Acidaminococcales</taxon>
        <taxon>Acidaminococcaceae</taxon>
        <taxon>Phascolarctobacterium</taxon>
    </lineage>
</organism>
<dbReference type="AlphaFoldDB" id="A0A3G9H1Q4"/>